<reference evidence="1 2" key="1">
    <citation type="submission" date="2019-10" db="EMBL/GenBank/DDBJ databases">
        <title>Rubrobacter sp nov SCSIO 52915 isolated from a deep-sea sediment in the South China Sea.</title>
        <authorList>
            <person name="Chen R.W."/>
        </authorList>
    </citation>
    <scope>NUCLEOTIDE SEQUENCE [LARGE SCALE GENOMIC DNA]</scope>
    <source>
        <strain evidence="1 2">SCSIO 52915</strain>
    </source>
</reference>
<gene>
    <name evidence="1" type="ORF">GBA65_19690</name>
</gene>
<keyword evidence="2" id="KW-1185">Reference proteome</keyword>
<accession>A0A6G8Q1T0</accession>
<sequence length="117" mass="12152">MESNQVTPEGIDETISTLDGGLRNLAMNVALNQIEGWRLRLEATGVPELQPIADGLARLQDNLTSDGVDPGTVGGILTDLGDQVRGLASTEIGGPVSGRLEALASILSDEGRRLSGS</sequence>
<dbReference type="Proteomes" id="UP000502706">
    <property type="component" value="Chromosome"/>
</dbReference>
<evidence type="ECO:0000313" key="1">
    <source>
        <dbReference type="EMBL" id="QIN80370.1"/>
    </source>
</evidence>
<evidence type="ECO:0000313" key="2">
    <source>
        <dbReference type="Proteomes" id="UP000502706"/>
    </source>
</evidence>
<name>A0A6G8Q1T0_9ACTN</name>
<dbReference type="KEGG" id="rmar:GBA65_19690"/>
<dbReference type="AlphaFoldDB" id="A0A6G8Q1T0"/>
<organism evidence="1 2">
    <name type="scientific">Rubrobacter marinus</name>
    <dbReference type="NCBI Taxonomy" id="2653852"/>
    <lineage>
        <taxon>Bacteria</taxon>
        <taxon>Bacillati</taxon>
        <taxon>Actinomycetota</taxon>
        <taxon>Rubrobacteria</taxon>
        <taxon>Rubrobacterales</taxon>
        <taxon>Rubrobacteraceae</taxon>
        <taxon>Rubrobacter</taxon>
    </lineage>
</organism>
<dbReference type="RefSeq" id="WP_166398041.1">
    <property type="nucleotide sequence ID" value="NZ_CP045121.1"/>
</dbReference>
<protein>
    <submittedName>
        <fullName evidence="1">Uncharacterized protein</fullName>
    </submittedName>
</protein>
<proteinExistence type="predicted"/>
<dbReference type="EMBL" id="CP045121">
    <property type="protein sequence ID" value="QIN80370.1"/>
    <property type="molecule type" value="Genomic_DNA"/>
</dbReference>